<dbReference type="AlphaFoldDB" id="A0A1V9Z7A6"/>
<proteinExistence type="predicted"/>
<gene>
    <name evidence="1" type="ORF">ACHHYP_02113</name>
</gene>
<dbReference type="STRING" id="1202772.A0A1V9Z7A6"/>
<keyword evidence="2" id="KW-1185">Reference proteome</keyword>
<dbReference type="Proteomes" id="UP000243579">
    <property type="component" value="Unassembled WGS sequence"/>
</dbReference>
<dbReference type="OrthoDB" id="66167at2759"/>
<dbReference type="InterPro" id="IPR016024">
    <property type="entry name" value="ARM-type_fold"/>
</dbReference>
<organism evidence="1 2">
    <name type="scientific">Achlya hypogyna</name>
    <name type="common">Oomycete</name>
    <name type="synonym">Protoachlya hypogyna</name>
    <dbReference type="NCBI Taxonomy" id="1202772"/>
    <lineage>
        <taxon>Eukaryota</taxon>
        <taxon>Sar</taxon>
        <taxon>Stramenopiles</taxon>
        <taxon>Oomycota</taxon>
        <taxon>Saprolegniomycetes</taxon>
        <taxon>Saprolegniales</taxon>
        <taxon>Achlyaceae</taxon>
        <taxon>Achlya</taxon>
    </lineage>
</organism>
<comment type="caution">
    <text evidence="1">The sequence shown here is derived from an EMBL/GenBank/DDBJ whole genome shotgun (WGS) entry which is preliminary data.</text>
</comment>
<reference evidence="1 2" key="1">
    <citation type="journal article" date="2014" name="Genome Biol. Evol.">
        <title>The secreted proteins of Achlya hypogyna and Thraustotheca clavata identify the ancestral oomycete secretome and reveal gene acquisitions by horizontal gene transfer.</title>
        <authorList>
            <person name="Misner I."/>
            <person name="Blouin N."/>
            <person name="Leonard G."/>
            <person name="Richards T.A."/>
            <person name="Lane C.E."/>
        </authorList>
    </citation>
    <scope>NUCLEOTIDE SEQUENCE [LARGE SCALE GENOMIC DNA]</scope>
    <source>
        <strain evidence="1 2">ATCC 48635</strain>
    </source>
</reference>
<protein>
    <recommendedName>
        <fullName evidence="3">Importin-like protein</fullName>
    </recommendedName>
</protein>
<dbReference type="EMBL" id="JNBR01000392">
    <property type="protein sequence ID" value="OQR93886.1"/>
    <property type="molecule type" value="Genomic_DNA"/>
</dbReference>
<evidence type="ECO:0000313" key="2">
    <source>
        <dbReference type="Proteomes" id="UP000243579"/>
    </source>
</evidence>
<sequence length="648" mass="70044">MNVLVTNAGSKAIADIVKEHVHSTSIGEAGTRKWTEELLADLKGQFTLALANMAPSVVPNETDLGTLLSAAGLTIRYVTETGAFKEYLEQFQAIFLQVLELPHWSKPYLGLKMVAVRGCSRLCECFEATTVSVAAALVPWAASALDQCATDTLAIQLLFRPICEFLNVVVQTQPSMARTILTTLVPAMLRLHTNTFAASKDFAQDILEWNTLLGVVLEQLLPSQISARELLATAVPMPRGTVETLGFAAVVPPEEWEALLETLPTTASVASMAMILPSLYRLAQLEYPANVALATLEKALAHAIDCLQEVPWNHPSQLELAHGLVETVRDLLIAAYVAQGPVAVNTQSYPTLEYLALHLPTVAKDRMFKSVKAMLPDLRDATSECFIALMYTMGSNFWAFQASFVRDVALKLADPLVFGDMLHVLRPTAGADTAEFEALVASVATMLTKGLQQIPRYSKPMALRLLGSVGHTVQGAGSFIAPHAATIAALLTGLHGGSPSAARDAYVTALTELYLAMPFTDGETVESFCEILAAAVLTQKVTGLESLQRLLAFDPTWVLAKLPAEFWTQFLEMCTEALTSFPVFEEDVPTIVLQLGICTALLPHQRGMEAWSATVLAPMVATFHTAAHEEGLVEVEEASRALLTALQS</sequence>
<dbReference type="SUPFAM" id="SSF48371">
    <property type="entry name" value="ARM repeat"/>
    <property type="match status" value="1"/>
</dbReference>
<accession>A0A1V9Z7A6</accession>
<evidence type="ECO:0008006" key="3">
    <source>
        <dbReference type="Google" id="ProtNLM"/>
    </source>
</evidence>
<evidence type="ECO:0000313" key="1">
    <source>
        <dbReference type="EMBL" id="OQR93886.1"/>
    </source>
</evidence>
<name>A0A1V9Z7A6_ACHHY</name>